<feature type="domain" description="NAD(+)--protein-arginine ADP-ribosyltransferase Tre1-like N-terminal" evidence="4">
    <location>
        <begin position="58"/>
        <end position="256"/>
    </location>
</feature>
<keyword evidence="6" id="KW-1185">Reference proteome</keyword>
<dbReference type="Pfam" id="PF14436">
    <property type="entry name" value="EndoU_bacteria"/>
    <property type="match status" value="1"/>
</dbReference>
<keyword evidence="2" id="KW-0812">Transmembrane</keyword>
<feature type="domain" description="Bacterial EndoU nuclease" evidence="3">
    <location>
        <begin position="332"/>
        <end position="451"/>
    </location>
</feature>
<evidence type="ECO:0000256" key="2">
    <source>
        <dbReference type="SAM" id="Phobius"/>
    </source>
</evidence>
<evidence type="ECO:0000259" key="3">
    <source>
        <dbReference type="Pfam" id="PF14436"/>
    </source>
</evidence>
<dbReference type="AlphaFoldDB" id="A0A1I4SFJ3"/>
<sequence length="454" mass="47854">MSSNRFDRFEYYECLRQQDTLLDEAIARRRLADCPHGPFEHRLGLDGYLYIGARVRRVREAVAESQSFALRELQAKLGGIGLADVWPILREICHDVALYVGGGAIVGGAIGGGLGVFAFGAGALPGAAAGAALGTQAGNLLLGFFGLKSVVVFMLDSLPRATRAYRQGFFEAWGGMPDLGAHSLDAPHYGVDRLADSTYLAARAFARGHEILILALLAGVVAYLTRGKGQLSALLAEVRQSARLGPKMTSWLEQNEGKLLSHPLLNERARGNGGGAIGGGAEVGASASGPRTGNQTTTGAAPRDSTLAVGEAERKVSLGGKNVLGSPVDIAHAIGADYTKAGRPTGGHSLLNGDVRILPGTESVPDASGVYKATIQVPDPQNPGQWLTKTSNASMNSMFPKNWDASRIQSEVDAAWNSPNRVVSGNKWSSFTPSGVKVEGYVSPRTTVYPVHQP</sequence>
<keyword evidence="2" id="KW-0472">Membrane</keyword>
<dbReference type="Proteomes" id="UP000199470">
    <property type="component" value="Unassembled WGS sequence"/>
</dbReference>
<dbReference type="InterPro" id="IPR049195">
    <property type="entry name" value="Tre1-like_N"/>
</dbReference>
<dbReference type="EMBL" id="FOTW01000026">
    <property type="protein sequence ID" value="SFM63091.1"/>
    <property type="molecule type" value="Genomic_DNA"/>
</dbReference>
<feature type="compositionally biased region" description="Gly residues" evidence="1">
    <location>
        <begin position="271"/>
        <end position="282"/>
    </location>
</feature>
<dbReference type="STRING" id="758825.SAMN02982985_04739"/>
<reference evidence="5 6" key="1">
    <citation type="submission" date="2016-10" db="EMBL/GenBank/DDBJ databases">
        <authorList>
            <person name="de Groot N.N."/>
        </authorList>
    </citation>
    <scope>NUCLEOTIDE SEQUENCE [LARGE SCALE GENOMIC DNA]</scope>
    <source>
        <strain evidence="5 6">ATCC 43154</strain>
    </source>
</reference>
<dbReference type="InterPro" id="IPR029501">
    <property type="entry name" value="EndoU_bac"/>
</dbReference>
<evidence type="ECO:0000256" key="1">
    <source>
        <dbReference type="SAM" id="MobiDB-lite"/>
    </source>
</evidence>
<feature type="region of interest" description="Disordered" evidence="1">
    <location>
        <begin position="271"/>
        <end position="305"/>
    </location>
</feature>
<dbReference type="RefSeq" id="WP_093390177.1">
    <property type="nucleotide sequence ID" value="NZ_FOTW01000026.1"/>
</dbReference>
<name>A0A1I4SFJ3_9BURK</name>
<evidence type="ECO:0000259" key="4">
    <source>
        <dbReference type="Pfam" id="PF21724"/>
    </source>
</evidence>
<feature type="transmembrane region" description="Helical" evidence="2">
    <location>
        <begin position="140"/>
        <end position="158"/>
    </location>
</feature>
<dbReference type="GO" id="GO:0004519">
    <property type="term" value="F:endonuclease activity"/>
    <property type="evidence" value="ECO:0007669"/>
    <property type="project" value="InterPro"/>
</dbReference>
<dbReference type="OrthoDB" id="8708111at2"/>
<proteinExistence type="predicted"/>
<evidence type="ECO:0000313" key="6">
    <source>
        <dbReference type="Proteomes" id="UP000199470"/>
    </source>
</evidence>
<organism evidence="5 6">
    <name type="scientific">Rugamonas rubra</name>
    <dbReference type="NCBI Taxonomy" id="758825"/>
    <lineage>
        <taxon>Bacteria</taxon>
        <taxon>Pseudomonadati</taxon>
        <taxon>Pseudomonadota</taxon>
        <taxon>Betaproteobacteria</taxon>
        <taxon>Burkholderiales</taxon>
        <taxon>Oxalobacteraceae</taxon>
        <taxon>Telluria group</taxon>
        <taxon>Rugamonas</taxon>
    </lineage>
</organism>
<gene>
    <name evidence="5" type="ORF">SAMN02982985_04739</name>
</gene>
<feature type="transmembrane region" description="Helical" evidence="2">
    <location>
        <begin position="96"/>
        <end position="120"/>
    </location>
</feature>
<keyword evidence="2" id="KW-1133">Transmembrane helix</keyword>
<accession>A0A1I4SFJ3</accession>
<protein>
    <submittedName>
        <fullName evidence="5">EndoU nuclease</fullName>
    </submittedName>
</protein>
<dbReference type="Pfam" id="PF21724">
    <property type="entry name" value="DUF6861"/>
    <property type="match status" value="1"/>
</dbReference>
<evidence type="ECO:0000313" key="5">
    <source>
        <dbReference type="EMBL" id="SFM63091.1"/>
    </source>
</evidence>